<dbReference type="OrthoDB" id="619536at2759"/>
<gene>
    <name evidence="2" type="ORF">FIBSPDRAFT_919265</name>
</gene>
<organism evidence="2 3">
    <name type="scientific">Athelia psychrophila</name>
    <dbReference type="NCBI Taxonomy" id="1759441"/>
    <lineage>
        <taxon>Eukaryota</taxon>
        <taxon>Fungi</taxon>
        <taxon>Dikarya</taxon>
        <taxon>Basidiomycota</taxon>
        <taxon>Agaricomycotina</taxon>
        <taxon>Agaricomycetes</taxon>
        <taxon>Agaricomycetidae</taxon>
        <taxon>Atheliales</taxon>
        <taxon>Atheliaceae</taxon>
        <taxon>Athelia</taxon>
    </lineage>
</organism>
<accession>A0A166LBB8</accession>
<name>A0A166LBB8_9AGAM</name>
<dbReference type="AlphaFoldDB" id="A0A166LBB8"/>
<protein>
    <submittedName>
        <fullName evidence="2">Uncharacterized protein</fullName>
    </submittedName>
</protein>
<evidence type="ECO:0000313" key="2">
    <source>
        <dbReference type="EMBL" id="KZP22773.1"/>
    </source>
</evidence>
<feature type="compositionally biased region" description="Low complexity" evidence="1">
    <location>
        <begin position="84"/>
        <end position="95"/>
    </location>
</feature>
<dbReference type="Proteomes" id="UP000076532">
    <property type="component" value="Unassembled WGS sequence"/>
</dbReference>
<proteinExistence type="predicted"/>
<sequence length="201" mass="22655">MSEPSKKDHNLLATPYPDHENFRSDYSVVLDHPLSATFPVLAHGDQIERMVRLSDLCSGFDLFDSDKVVTPGAAPLAESRLRTEPPATDTTAPGPDVLPRQYFRLQETIPLLFGLAKTKVEITGSQTWDDNTKTALYETVTDHGIVVWKLRQFKEIEEDGRKKTSVIETIKGTCPGWMKLIVQREVTKGHSAHMEKYITLF</sequence>
<keyword evidence="3" id="KW-1185">Reference proteome</keyword>
<feature type="region of interest" description="Disordered" evidence="1">
    <location>
        <begin position="74"/>
        <end position="96"/>
    </location>
</feature>
<evidence type="ECO:0000313" key="3">
    <source>
        <dbReference type="Proteomes" id="UP000076532"/>
    </source>
</evidence>
<dbReference type="EMBL" id="KV417537">
    <property type="protein sequence ID" value="KZP22773.1"/>
    <property type="molecule type" value="Genomic_DNA"/>
</dbReference>
<evidence type="ECO:0000256" key="1">
    <source>
        <dbReference type="SAM" id="MobiDB-lite"/>
    </source>
</evidence>
<reference evidence="2 3" key="1">
    <citation type="journal article" date="2016" name="Mol. Biol. Evol.">
        <title>Comparative Genomics of Early-Diverging Mushroom-Forming Fungi Provides Insights into the Origins of Lignocellulose Decay Capabilities.</title>
        <authorList>
            <person name="Nagy L.G."/>
            <person name="Riley R."/>
            <person name="Tritt A."/>
            <person name="Adam C."/>
            <person name="Daum C."/>
            <person name="Floudas D."/>
            <person name="Sun H."/>
            <person name="Yadav J.S."/>
            <person name="Pangilinan J."/>
            <person name="Larsson K.H."/>
            <person name="Matsuura K."/>
            <person name="Barry K."/>
            <person name="Labutti K."/>
            <person name="Kuo R."/>
            <person name="Ohm R.A."/>
            <person name="Bhattacharya S.S."/>
            <person name="Shirouzu T."/>
            <person name="Yoshinaga Y."/>
            <person name="Martin F.M."/>
            <person name="Grigoriev I.V."/>
            <person name="Hibbett D.S."/>
        </authorList>
    </citation>
    <scope>NUCLEOTIDE SEQUENCE [LARGE SCALE GENOMIC DNA]</scope>
    <source>
        <strain evidence="2 3">CBS 109695</strain>
    </source>
</reference>